<dbReference type="Proteomes" id="UP001138686">
    <property type="component" value="Unassembled WGS sequence"/>
</dbReference>
<dbReference type="AlphaFoldDB" id="A0A9X1JX40"/>
<comment type="caution">
    <text evidence="1">The sequence shown here is derived from an EMBL/GenBank/DDBJ whole genome shotgun (WGS) entry which is preliminary data.</text>
</comment>
<dbReference type="RefSeq" id="WP_219052127.1">
    <property type="nucleotide sequence ID" value="NZ_JAHWDP010000002.1"/>
</dbReference>
<evidence type="ECO:0000313" key="2">
    <source>
        <dbReference type="Proteomes" id="UP001138686"/>
    </source>
</evidence>
<evidence type="ECO:0000313" key="1">
    <source>
        <dbReference type="EMBL" id="MBW2937713.1"/>
    </source>
</evidence>
<reference evidence="1" key="1">
    <citation type="submission" date="2021-07" db="EMBL/GenBank/DDBJ databases">
        <title>Aureisphaera sp. CAU 1614 isolated from sea sediment.</title>
        <authorList>
            <person name="Kim W."/>
        </authorList>
    </citation>
    <scope>NUCLEOTIDE SEQUENCE</scope>
    <source>
        <strain evidence="1">CAU 1614</strain>
    </source>
</reference>
<organism evidence="1 2">
    <name type="scientific">Halomarinibacterium sedimenti</name>
    <dbReference type="NCBI Taxonomy" id="2857106"/>
    <lineage>
        <taxon>Bacteria</taxon>
        <taxon>Pseudomonadati</taxon>
        <taxon>Bacteroidota</taxon>
        <taxon>Flavobacteriia</taxon>
        <taxon>Flavobacteriales</taxon>
        <taxon>Flavobacteriaceae</taxon>
        <taxon>Halomarinibacterium</taxon>
    </lineage>
</organism>
<keyword evidence="2" id="KW-1185">Reference proteome</keyword>
<protein>
    <submittedName>
        <fullName evidence="1">Glycosyltransferase family 2 protein</fullName>
    </submittedName>
</protein>
<sequence length="342" mass="39440">MRIGTNPAKENNKMILNSYHRIIVPVFIPNLEEDYFKDSFDILKINLESILLTIHDKTRVSIYNNGSCKIVSDYLNALFSTEDKVDQYLISKVNIGKINAIYSIVKSNLEPLFTITDADVFFKSGWQQEVEKVFENFPKAGIVSPVPFSTMFKSNFGNLNYWEAFVRSKLKVIEVPNPEGLRHFEESIGRKMFKETHYKQFISLVHKNGQAVLGSGHFVCTVRTQIFRKGPNFPTQFKMGGKVMTDYIDKPNNDAGFLRLATVSNGAYHMGNRIESWMLEEIKELKKATDISKPINERINFNVKPYSIVAKWLSSVFYKLFLRTSFGKRLFLKYVGIKDPDY</sequence>
<gene>
    <name evidence="1" type="ORF">KXJ69_06315</name>
</gene>
<name>A0A9X1JX40_9FLAO</name>
<accession>A0A9X1JX40</accession>
<proteinExistence type="predicted"/>
<dbReference type="EMBL" id="JAHWDP010000002">
    <property type="protein sequence ID" value="MBW2937713.1"/>
    <property type="molecule type" value="Genomic_DNA"/>
</dbReference>